<evidence type="ECO:0000313" key="13">
    <source>
        <dbReference type="Proteomes" id="UP001595848"/>
    </source>
</evidence>
<evidence type="ECO:0000259" key="11">
    <source>
        <dbReference type="Pfam" id="PF02254"/>
    </source>
</evidence>
<feature type="transmembrane region" description="Helical" evidence="9">
    <location>
        <begin position="150"/>
        <end position="173"/>
    </location>
</feature>
<evidence type="ECO:0000256" key="8">
    <source>
        <dbReference type="SAM" id="MobiDB-lite"/>
    </source>
</evidence>
<keyword evidence="3" id="KW-0050">Antiport</keyword>
<feature type="transmembrane region" description="Helical" evidence="9">
    <location>
        <begin position="118"/>
        <end position="138"/>
    </location>
</feature>
<evidence type="ECO:0000256" key="5">
    <source>
        <dbReference type="ARBA" id="ARBA00022989"/>
    </source>
</evidence>
<evidence type="ECO:0000256" key="7">
    <source>
        <dbReference type="ARBA" id="ARBA00023136"/>
    </source>
</evidence>
<dbReference type="Pfam" id="PF02254">
    <property type="entry name" value="TrkA_N"/>
    <property type="match status" value="1"/>
</dbReference>
<feature type="transmembrane region" description="Helical" evidence="9">
    <location>
        <begin position="92"/>
        <end position="112"/>
    </location>
</feature>
<evidence type="ECO:0000256" key="6">
    <source>
        <dbReference type="ARBA" id="ARBA00023065"/>
    </source>
</evidence>
<evidence type="ECO:0000256" key="1">
    <source>
        <dbReference type="ARBA" id="ARBA00004651"/>
    </source>
</evidence>
<dbReference type="EMBL" id="JBHSBV010000005">
    <property type="protein sequence ID" value="MFC4202123.1"/>
    <property type="molecule type" value="Genomic_DNA"/>
</dbReference>
<dbReference type="PANTHER" id="PTHR32507">
    <property type="entry name" value="NA(+)/H(+) ANTIPORTER 1"/>
    <property type="match status" value="1"/>
</dbReference>
<feature type="transmembrane region" description="Helical" evidence="9">
    <location>
        <begin position="400"/>
        <end position="418"/>
    </location>
</feature>
<feature type="domain" description="Cation/H+ exchanger transmembrane" evidence="10">
    <location>
        <begin position="19"/>
        <end position="388"/>
    </location>
</feature>
<dbReference type="RefSeq" id="WP_217966319.1">
    <property type="nucleotide sequence ID" value="NZ_JAHTBN010000012.1"/>
</dbReference>
<sequence>MTEHHIVVLAGIGIVGVLCQWAAWRVHLPAILFLLIAGLLLGPVAGWLHPDALFGNLLFPFISLSVAVILFEGSLTLQLHEIRGLERVVRRLVGAGMMITWLVTTLAAHWIMRFPWRLSFLFGAITVVTGPTVIAPLLRTVRPVARVANTLRWEGIVIDPLGALLAVLTYEFIASIQGGMVWGHTLLTFGEIVIIGAGMGLVAGIALGEVLRRNWLADYLVNVTVLAVVFAVFALSNAMHSESGLLSVTIMGIWMANQPDLPVDEILEFKETLSLMLLSALFIILAARMDLGSLLQLGWRGPAVLAAMLFVARPLKVAFATWGSGLPWRERALLAWIAPRGIVAAAVSALFAIRLQHLGLPHADQLLPLTFVVIIGTVVLQSATARAMAVALRVAEPDPVGFLIVGANPVALAIGLALQTEGVPVRLCSSDWDAIARARMQGLPTYYGSPVSEHAQRNLDLSGLGSMLALGPRDDFNALVTTRYRDEFGKNRVYVLPSSRRDDVARKHKVASPHRGRSLFAEDATYWKLASLLGQGGAIRATSLTEAFGFEQYCESYGGRLMPLFALSPKGLAEPYTTERRPDVEAGWTVLSLFPPDVESSRSAARSEIEKPGREGRVPA</sequence>
<feature type="domain" description="RCK N-terminal" evidence="11">
    <location>
        <begin position="402"/>
        <end position="499"/>
    </location>
</feature>
<reference evidence="13" key="1">
    <citation type="journal article" date="2019" name="Int. J. Syst. Evol. Microbiol.">
        <title>The Global Catalogue of Microorganisms (GCM) 10K type strain sequencing project: providing services to taxonomists for standard genome sequencing and annotation.</title>
        <authorList>
            <consortium name="The Broad Institute Genomics Platform"/>
            <consortium name="The Broad Institute Genome Sequencing Center for Infectious Disease"/>
            <person name="Wu L."/>
            <person name="Ma J."/>
        </authorList>
    </citation>
    <scope>NUCLEOTIDE SEQUENCE [LARGE SCALE GENOMIC DNA]</scope>
    <source>
        <strain evidence="13">LMG 24813</strain>
    </source>
</reference>
<dbReference type="Proteomes" id="UP001595848">
    <property type="component" value="Unassembled WGS sequence"/>
</dbReference>
<keyword evidence="6" id="KW-0406">Ion transport</keyword>
<comment type="caution">
    <text evidence="12">The sequence shown here is derived from an EMBL/GenBank/DDBJ whole genome shotgun (WGS) entry which is preliminary data.</text>
</comment>
<feature type="region of interest" description="Disordered" evidence="8">
    <location>
        <begin position="598"/>
        <end position="620"/>
    </location>
</feature>
<proteinExistence type="predicted"/>
<evidence type="ECO:0000256" key="3">
    <source>
        <dbReference type="ARBA" id="ARBA00022449"/>
    </source>
</evidence>
<feature type="compositionally biased region" description="Basic and acidic residues" evidence="8">
    <location>
        <begin position="605"/>
        <end position="620"/>
    </location>
</feature>
<evidence type="ECO:0000259" key="10">
    <source>
        <dbReference type="Pfam" id="PF00999"/>
    </source>
</evidence>
<dbReference type="InterPro" id="IPR006153">
    <property type="entry name" value="Cation/H_exchanger_TM"/>
</dbReference>
<keyword evidence="7 9" id="KW-0472">Membrane</keyword>
<dbReference type="Pfam" id="PF00999">
    <property type="entry name" value="Na_H_Exchanger"/>
    <property type="match status" value="1"/>
</dbReference>
<feature type="transmembrane region" description="Helical" evidence="9">
    <location>
        <begin position="185"/>
        <end position="207"/>
    </location>
</feature>
<keyword evidence="13" id="KW-1185">Reference proteome</keyword>
<protein>
    <submittedName>
        <fullName evidence="12">Cation:proton antiporter</fullName>
    </submittedName>
</protein>
<feature type="transmembrane region" description="Helical" evidence="9">
    <location>
        <begin position="31"/>
        <end position="48"/>
    </location>
</feature>
<keyword evidence="5 9" id="KW-1133">Transmembrane helix</keyword>
<feature type="transmembrane region" description="Helical" evidence="9">
    <location>
        <begin position="219"/>
        <end position="239"/>
    </location>
</feature>
<evidence type="ECO:0000313" key="12">
    <source>
        <dbReference type="EMBL" id="MFC4202123.1"/>
    </source>
</evidence>
<keyword evidence="4 9" id="KW-0812">Transmembrane</keyword>
<feature type="transmembrane region" description="Helical" evidence="9">
    <location>
        <begin position="6"/>
        <end position="24"/>
    </location>
</feature>
<feature type="transmembrane region" description="Helical" evidence="9">
    <location>
        <begin position="366"/>
        <end position="388"/>
    </location>
</feature>
<accession>A0ABV8P1X4</accession>
<organism evidence="12 13">
    <name type="scientific">Candidimonas humi</name>
    <dbReference type="NCBI Taxonomy" id="683355"/>
    <lineage>
        <taxon>Bacteria</taxon>
        <taxon>Pseudomonadati</taxon>
        <taxon>Pseudomonadota</taxon>
        <taxon>Betaproteobacteria</taxon>
        <taxon>Burkholderiales</taxon>
        <taxon>Alcaligenaceae</taxon>
        <taxon>Candidimonas</taxon>
    </lineage>
</organism>
<name>A0ABV8P1X4_9BURK</name>
<dbReference type="InterPro" id="IPR003148">
    <property type="entry name" value="RCK_N"/>
</dbReference>
<evidence type="ECO:0000256" key="4">
    <source>
        <dbReference type="ARBA" id="ARBA00022692"/>
    </source>
</evidence>
<feature type="transmembrane region" description="Helical" evidence="9">
    <location>
        <begin position="54"/>
        <end position="71"/>
    </location>
</feature>
<evidence type="ECO:0000256" key="2">
    <source>
        <dbReference type="ARBA" id="ARBA00022448"/>
    </source>
</evidence>
<comment type="subcellular location">
    <subcellularLocation>
        <location evidence="1">Cell membrane</location>
        <topology evidence="1">Multi-pass membrane protein</topology>
    </subcellularLocation>
</comment>
<gene>
    <name evidence="12" type="ORF">ACFOY1_14280</name>
</gene>
<feature type="transmembrane region" description="Helical" evidence="9">
    <location>
        <begin position="303"/>
        <end position="322"/>
    </location>
</feature>
<evidence type="ECO:0000256" key="9">
    <source>
        <dbReference type="SAM" id="Phobius"/>
    </source>
</evidence>
<keyword evidence="2" id="KW-0813">Transport</keyword>
<dbReference type="PANTHER" id="PTHR32507:SF0">
    <property type="entry name" value="NA(+)_H(+) ANTIPORTER 2-RELATED"/>
    <property type="match status" value="1"/>
</dbReference>
<feature type="transmembrane region" description="Helical" evidence="9">
    <location>
        <begin position="334"/>
        <end position="354"/>
    </location>
</feature>